<protein>
    <submittedName>
        <fullName evidence="2">UDP-glucuronosyltransferase 2C1</fullName>
    </submittedName>
</protein>
<reference evidence="2" key="1">
    <citation type="submission" date="2025-08" db="UniProtKB">
        <authorList>
            <consortium name="RefSeq"/>
        </authorList>
    </citation>
    <scope>IDENTIFICATION</scope>
</reference>
<name>A0AC58UVY9_CHACN</name>
<dbReference type="RefSeq" id="XP_075209740.1">
    <property type="nucleotide sequence ID" value="XM_075353625.1"/>
</dbReference>
<evidence type="ECO:0000313" key="1">
    <source>
        <dbReference type="Proteomes" id="UP000504632"/>
    </source>
</evidence>
<gene>
    <name evidence="2" type="primary">LOC115828445</name>
</gene>
<accession>A0AC58UVY9</accession>
<keyword evidence="1" id="KW-1185">Reference proteome</keyword>
<dbReference type="Proteomes" id="UP000504632">
    <property type="component" value="Chromosome 15"/>
</dbReference>
<proteinExistence type="predicted"/>
<sequence length="533" mass="60546">MWSPLQLGHSRIVRYFLAVSVAVLCCESGKVLVYPVDGSHWVNMKILIEELHSKGHEITVIRANSSWYITETSPLYTSITVYDEITSFGDFFDEYLRNVMDFQRGESSLLTFINVQKDFLSMISKAHLIQCNMIDQILQGKELVKRLEDEQYDLVLTDPAMAGGVVLAHYFKLPLVLNVRWITSGEGHLVMAPSPLSYIPMPGSGLSDKMSFLQRVKNTLFYGIIQFQEHFMVGPHYKRLCDKYFSQGCDIVRLIQSADIWLMRADFVFEFPRPTMPNIVYMGGFQCKPSKPLSEDLEAFVESSGEHGIIIMSLGTLVNSLPKDTTDEIAAVFAGLPQKVIWRHLGHKPSTLGNNTMIVNWMPQNDLLGHSKIKVFVAHGGTNGVQEAIYHGVPVLGIPLFFDQFDNLLRLREKGGAKILELSELNGRTFEKALKDLLSDPSYRENMQELSSLHKDQPMKPLDHAVFWIEYVMRNKGAAHLRSEFHKMPWYSYHSLDVIVVLLTAVAVIVFAIVALVKFLCCKVCYRQKVKNE</sequence>
<organism evidence="1 2">
    <name type="scientific">Chanos chanos</name>
    <name type="common">Milkfish</name>
    <name type="synonym">Mugil chanos</name>
    <dbReference type="NCBI Taxonomy" id="29144"/>
    <lineage>
        <taxon>Eukaryota</taxon>
        <taxon>Metazoa</taxon>
        <taxon>Chordata</taxon>
        <taxon>Craniata</taxon>
        <taxon>Vertebrata</taxon>
        <taxon>Euteleostomi</taxon>
        <taxon>Actinopterygii</taxon>
        <taxon>Neopterygii</taxon>
        <taxon>Teleostei</taxon>
        <taxon>Ostariophysi</taxon>
        <taxon>Gonorynchiformes</taxon>
        <taxon>Chanidae</taxon>
        <taxon>Chanos</taxon>
    </lineage>
</organism>
<evidence type="ECO:0000313" key="2">
    <source>
        <dbReference type="RefSeq" id="XP_075209740.1"/>
    </source>
</evidence>